<geneLocation type="plastid" evidence="2"/>
<reference evidence="2" key="1">
    <citation type="journal article" date="2018" name="Genome Biol. Evol.">
        <title>Mitochondrial and Plastid Genomes from Coralline Red Algae Provide Insights into the Incongruent Evolutionary Histories of Organelles.</title>
        <authorList>
            <person name="Lee J."/>
            <person name="Song H.J."/>
            <person name="In Park S."/>
            <person name="Lee Y.M."/>
            <person name="Jeong S.Y."/>
            <person name="Oh Cho T."/>
            <person name="Kim J.H."/>
            <person name="Choi H.G."/>
            <person name="Choi C.G."/>
            <person name="Nelson W.A."/>
            <person name="Fredericq S."/>
            <person name="Bhattacharya D."/>
            <person name="Su Yoon H."/>
        </authorList>
    </citation>
    <scope>NUCLEOTIDE SEQUENCE</scope>
</reference>
<dbReference type="AlphaFoldDB" id="A0A3G3MFZ9"/>
<dbReference type="RefSeq" id="YP_009541738.1">
    <property type="nucleotide sequence ID" value="NC_039977.1"/>
</dbReference>
<evidence type="ECO:0000313" key="2">
    <source>
        <dbReference type="EMBL" id="AYR05747.1"/>
    </source>
</evidence>
<protein>
    <recommendedName>
        <fullName evidence="1">Reverse transcriptase N-terminal domain-containing protein</fullName>
    </recommendedName>
</protein>
<feature type="domain" description="Reverse transcriptase N-terminal" evidence="1">
    <location>
        <begin position="14"/>
        <end position="66"/>
    </location>
</feature>
<dbReference type="GeneID" id="38463477"/>
<gene>
    <name evidence="2" type="primary">orf456</name>
</gene>
<accession>A0A3G3MFZ9</accession>
<proteinExistence type="predicted"/>
<dbReference type="InterPro" id="IPR025960">
    <property type="entry name" value="RVT_N"/>
</dbReference>
<evidence type="ECO:0000259" key="1">
    <source>
        <dbReference type="Pfam" id="PF13655"/>
    </source>
</evidence>
<name>A0A3G3MFZ9_9FLOR</name>
<sequence>MHKELFRNLNILVWKSIDSETLSHYLGHLKSRIYKASIERSYKKIHALQSILINSPAIRLFAFKKIFCQYENTIVLNSFQLGYLIFYFNFDTYIVTTTYSLEMIDILFNKSKEISLILCKIKNLLIQWSIEPYFNYLCDLNNISFLQYYSCNNININNVFYAYCFTLDLKSLFYYLDLNTFINRLKLLNLIQEFLYEFLNLGKFIILIKSLSCLINLSSLKKKDKILFNKLIDIFILTLCYETNILLKSYKFTNFSVTIVIHHGTNLLIYCENFLQLQCWRQTFLDILIANGLNLRYVKSFKKIFSLRHINSNWMFTNFFSSKLNLISSLSLKSQYFLFKQILILFKQSVSKSSFLLVIRLNKILLFWSNLYNNNQKKSKVLAFLDYIVYLKLKSFIRQVYSAWSIYKVRKIYFPVKKYCFDSIVYNTGWVFIVNVNYYNYYRSYFTIKLFWLV</sequence>
<organism evidence="2">
    <name type="scientific">Synarthrophyton chejuense</name>
    <dbReference type="NCBI Taxonomy" id="2485825"/>
    <lineage>
        <taxon>Eukaryota</taxon>
        <taxon>Rhodophyta</taxon>
        <taxon>Florideophyceae</taxon>
        <taxon>Corallinophycidae</taxon>
        <taxon>Hapalidiales</taxon>
        <taxon>Hapalidiaceae</taxon>
        <taxon>Melobesioideae</taxon>
        <taxon>Synarthrophyton</taxon>
    </lineage>
</organism>
<dbReference type="Pfam" id="PF13655">
    <property type="entry name" value="RVT_N"/>
    <property type="match status" value="1"/>
</dbReference>
<dbReference type="EMBL" id="MH281626">
    <property type="protein sequence ID" value="AYR05747.1"/>
    <property type="molecule type" value="Genomic_DNA"/>
</dbReference>
<keyword evidence="2" id="KW-0934">Plastid</keyword>